<name>A0A7W8DYY9_9BRAD</name>
<organism evidence="2 3">
    <name type="scientific">Rhodopseudomonas rhenobacensis</name>
    <dbReference type="NCBI Taxonomy" id="87461"/>
    <lineage>
        <taxon>Bacteria</taxon>
        <taxon>Pseudomonadati</taxon>
        <taxon>Pseudomonadota</taxon>
        <taxon>Alphaproteobacteria</taxon>
        <taxon>Hyphomicrobiales</taxon>
        <taxon>Nitrobacteraceae</taxon>
        <taxon>Rhodopseudomonas</taxon>
    </lineage>
</organism>
<dbReference type="AlphaFoldDB" id="A0A7W8DYY9"/>
<feature type="compositionally biased region" description="Low complexity" evidence="1">
    <location>
        <begin position="233"/>
        <end position="242"/>
    </location>
</feature>
<sequence>MLKYIGNIFHTILPSVLATVLGAYIVNHYINKPDAPPAAAVSAIDSKKADETAAPAKAAKVDAKSASLGDSDAPVTLKSKPSTDKAERSGADKADKAAADKAAADKAEKAEKIERTGRTHQPMLHDRAVAKTAPAPAPAPTPAPAAVAAVTATPPVEPTTKEERRDANDLARAAIERLRNSNEAARAAEPLPRAPEPAKQPDPPYVASVPPAPAMPSQPPAPASLTPPPAAVTPPVAASNPVEPLNRPVTILPPPTPAYAQASNPHDPQRPTPPADIPESSDARADAGRSVGDDMFSAAKSVFHAVVPR</sequence>
<feature type="compositionally biased region" description="Low complexity" evidence="1">
    <location>
        <begin position="144"/>
        <end position="154"/>
    </location>
</feature>
<proteinExistence type="predicted"/>
<comment type="caution">
    <text evidence="2">The sequence shown here is derived from an EMBL/GenBank/DDBJ whole genome shotgun (WGS) entry which is preliminary data.</text>
</comment>
<feature type="compositionally biased region" description="Pro residues" evidence="1">
    <location>
        <begin position="192"/>
        <end position="232"/>
    </location>
</feature>
<accession>A0A7W8DYY9</accession>
<feature type="compositionally biased region" description="Basic and acidic residues" evidence="1">
    <location>
        <begin position="81"/>
        <end position="129"/>
    </location>
</feature>
<feature type="region of interest" description="Disordered" evidence="1">
    <location>
        <begin position="48"/>
        <end position="292"/>
    </location>
</feature>
<dbReference type="EMBL" id="JACHIH010000011">
    <property type="protein sequence ID" value="MBB5047448.1"/>
    <property type="molecule type" value="Genomic_DNA"/>
</dbReference>
<reference evidence="2 3" key="1">
    <citation type="submission" date="2020-08" db="EMBL/GenBank/DDBJ databases">
        <title>Genomic Encyclopedia of Type Strains, Phase IV (KMG-IV): sequencing the most valuable type-strain genomes for metagenomic binning, comparative biology and taxonomic classification.</title>
        <authorList>
            <person name="Goeker M."/>
        </authorList>
    </citation>
    <scope>NUCLEOTIDE SEQUENCE [LARGE SCALE GENOMIC DNA]</scope>
    <source>
        <strain evidence="2 3">DSM 12706</strain>
    </source>
</reference>
<dbReference type="Proteomes" id="UP000542353">
    <property type="component" value="Unassembled WGS sequence"/>
</dbReference>
<feature type="compositionally biased region" description="Basic and acidic residues" evidence="1">
    <location>
        <begin position="159"/>
        <end position="180"/>
    </location>
</feature>
<protein>
    <submittedName>
        <fullName evidence="2">Uncharacterized protein</fullName>
    </submittedName>
</protein>
<keyword evidence="3" id="KW-1185">Reference proteome</keyword>
<evidence type="ECO:0000256" key="1">
    <source>
        <dbReference type="SAM" id="MobiDB-lite"/>
    </source>
</evidence>
<evidence type="ECO:0000313" key="2">
    <source>
        <dbReference type="EMBL" id="MBB5047448.1"/>
    </source>
</evidence>
<gene>
    <name evidence="2" type="ORF">HNR60_002203</name>
</gene>
<dbReference type="RefSeq" id="WP_184257285.1">
    <property type="nucleotide sequence ID" value="NZ_JACHIH010000011.1"/>
</dbReference>
<evidence type="ECO:0000313" key="3">
    <source>
        <dbReference type="Proteomes" id="UP000542353"/>
    </source>
</evidence>